<evidence type="ECO:0000313" key="5">
    <source>
        <dbReference type="EMBL" id="QEG40829.1"/>
    </source>
</evidence>
<evidence type="ECO:0000256" key="2">
    <source>
        <dbReference type="ARBA" id="ARBA00023082"/>
    </source>
</evidence>
<dbReference type="KEGG" id="rul:UC8_28470"/>
<dbReference type="GO" id="GO:0016987">
    <property type="term" value="F:sigma factor activity"/>
    <property type="evidence" value="ECO:0007669"/>
    <property type="project" value="UniProtKB-KW"/>
</dbReference>
<name>A0A5B9QSD5_9BACT</name>
<keyword evidence="2" id="KW-0731">Sigma factor</keyword>
<dbReference type="PANTHER" id="PTHR43133">
    <property type="entry name" value="RNA POLYMERASE ECF-TYPE SIGMA FACTO"/>
    <property type="match status" value="1"/>
</dbReference>
<evidence type="ECO:0000256" key="1">
    <source>
        <dbReference type="ARBA" id="ARBA00023015"/>
    </source>
</evidence>
<dbReference type="AlphaFoldDB" id="A0A5B9QSD5"/>
<keyword evidence="3" id="KW-0804">Transcription</keyword>
<keyword evidence="1" id="KW-0805">Transcription regulation</keyword>
<dbReference type="SUPFAM" id="SSF88946">
    <property type="entry name" value="Sigma2 domain of RNA polymerase sigma factors"/>
    <property type="match status" value="1"/>
</dbReference>
<feature type="domain" description="RNA polymerase sigma-70 region 2" evidence="4">
    <location>
        <begin position="49"/>
        <end position="110"/>
    </location>
</feature>
<keyword evidence="6" id="KW-1185">Reference proteome</keyword>
<protein>
    <recommendedName>
        <fullName evidence="4">RNA polymerase sigma-70 region 2 domain-containing protein</fullName>
    </recommendedName>
</protein>
<dbReference type="InterPro" id="IPR013325">
    <property type="entry name" value="RNA_pol_sigma_r2"/>
</dbReference>
<dbReference type="Pfam" id="PF04542">
    <property type="entry name" value="Sigma70_r2"/>
    <property type="match status" value="1"/>
</dbReference>
<reference evidence="5 6" key="1">
    <citation type="submission" date="2019-08" db="EMBL/GenBank/DDBJ databases">
        <title>Deep-cultivation of Planctomycetes and their phenomic and genomic characterization uncovers novel biology.</title>
        <authorList>
            <person name="Wiegand S."/>
            <person name="Jogler M."/>
            <person name="Boedeker C."/>
            <person name="Pinto D."/>
            <person name="Vollmers J."/>
            <person name="Rivas-Marin E."/>
            <person name="Kohn T."/>
            <person name="Peeters S.H."/>
            <person name="Heuer A."/>
            <person name="Rast P."/>
            <person name="Oberbeckmann S."/>
            <person name="Bunk B."/>
            <person name="Jeske O."/>
            <person name="Meyerdierks A."/>
            <person name="Storesund J.E."/>
            <person name="Kallscheuer N."/>
            <person name="Luecker S."/>
            <person name="Lage O.M."/>
            <person name="Pohl T."/>
            <person name="Merkel B.J."/>
            <person name="Hornburger P."/>
            <person name="Mueller R.-W."/>
            <person name="Bruemmer F."/>
            <person name="Labrenz M."/>
            <person name="Spormann A.M."/>
            <person name="Op den Camp H."/>
            <person name="Overmann J."/>
            <person name="Amann R."/>
            <person name="Jetten M.S.M."/>
            <person name="Mascher T."/>
            <person name="Medema M.H."/>
            <person name="Devos D.P."/>
            <person name="Kaster A.-K."/>
            <person name="Ovreas L."/>
            <person name="Rohde M."/>
            <person name="Galperin M.Y."/>
            <person name="Jogler C."/>
        </authorList>
    </citation>
    <scope>NUCLEOTIDE SEQUENCE [LARGE SCALE GENOMIC DNA]</scope>
    <source>
        <strain evidence="5 6">UC8</strain>
    </source>
</reference>
<dbReference type="GO" id="GO:0006352">
    <property type="term" value="P:DNA-templated transcription initiation"/>
    <property type="evidence" value="ECO:0007669"/>
    <property type="project" value="InterPro"/>
</dbReference>
<evidence type="ECO:0000256" key="3">
    <source>
        <dbReference type="ARBA" id="ARBA00023163"/>
    </source>
</evidence>
<dbReference type="EMBL" id="CP042914">
    <property type="protein sequence ID" value="QEG40829.1"/>
    <property type="molecule type" value="Genomic_DNA"/>
</dbReference>
<accession>A0A5B9QSD5</accession>
<evidence type="ECO:0000313" key="6">
    <source>
        <dbReference type="Proteomes" id="UP000325286"/>
    </source>
</evidence>
<proteinExistence type="predicted"/>
<evidence type="ECO:0000259" key="4">
    <source>
        <dbReference type="Pfam" id="PF04542"/>
    </source>
</evidence>
<dbReference type="Gene3D" id="1.10.1740.10">
    <property type="match status" value="1"/>
</dbReference>
<gene>
    <name evidence="5" type="ORF">UC8_28470</name>
</gene>
<dbReference type="InterPro" id="IPR039425">
    <property type="entry name" value="RNA_pol_sigma-70-like"/>
</dbReference>
<dbReference type="Proteomes" id="UP000325286">
    <property type="component" value="Chromosome"/>
</dbReference>
<dbReference type="RefSeq" id="WP_162275892.1">
    <property type="nucleotide sequence ID" value="NZ_CP042914.1"/>
</dbReference>
<organism evidence="5 6">
    <name type="scientific">Roseimaritima ulvae</name>
    <dbReference type="NCBI Taxonomy" id="980254"/>
    <lineage>
        <taxon>Bacteria</taxon>
        <taxon>Pseudomonadati</taxon>
        <taxon>Planctomycetota</taxon>
        <taxon>Planctomycetia</taxon>
        <taxon>Pirellulales</taxon>
        <taxon>Pirellulaceae</taxon>
        <taxon>Roseimaritima</taxon>
    </lineage>
</organism>
<dbReference type="PANTHER" id="PTHR43133:SF51">
    <property type="entry name" value="RNA POLYMERASE SIGMA FACTOR"/>
    <property type="match status" value="1"/>
</dbReference>
<dbReference type="InterPro" id="IPR007627">
    <property type="entry name" value="RNA_pol_sigma70_r2"/>
</dbReference>
<sequence>MQQDSVMTPPNPSAFQSTHWSVVLRAGGDGGEDARSALGELCQMYWYPIYAFVRRRGNNHHDAVDLTQGFFTQLLEKHSLTHADPQNGRFRAFLLASVKNFMANDWRARRAVRRGGNVTTMSVDNDAFRQQYQQQLADACTPELLFERSWIDTLLRSGIERLRHEYGHAGKSVLFDAIHSHLVTSSEKVPQADIADQLGMTKAAVAMSIHRLRQRYANVIREAIGSTVADPEDIEDELGRLLAVFAAT</sequence>